<keyword evidence="10" id="KW-1185">Reference proteome</keyword>
<dbReference type="InterPro" id="IPR029066">
    <property type="entry name" value="PLP-binding_barrel"/>
</dbReference>
<evidence type="ECO:0000256" key="7">
    <source>
        <dbReference type="PIRSR" id="PIRSR600821-52"/>
    </source>
</evidence>
<dbReference type="PRINTS" id="PR00992">
    <property type="entry name" value="ALARACEMASE"/>
</dbReference>
<dbReference type="InterPro" id="IPR020622">
    <property type="entry name" value="Ala_racemase_pyridoxalP-BS"/>
</dbReference>
<evidence type="ECO:0000313" key="9">
    <source>
        <dbReference type="EMBL" id="KZE67596.1"/>
    </source>
</evidence>
<name>A0A161TNX5_9BACL</name>
<dbReference type="CDD" id="cd00430">
    <property type="entry name" value="PLPDE_III_AR"/>
    <property type="match status" value="1"/>
</dbReference>
<evidence type="ECO:0000256" key="5">
    <source>
        <dbReference type="HAMAP-Rule" id="MF_01201"/>
    </source>
</evidence>
<dbReference type="HAMAP" id="MF_01201">
    <property type="entry name" value="Ala_racemase"/>
    <property type="match status" value="1"/>
</dbReference>
<organism evidence="9 10">
    <name type="scientific">Fictibacillus phosphorivorans</name>
    <dbReference type="NCBI Taxonomy" id="1221500"/>
    <lineage>
        <taxon>Bacteria</taxon>
        <taxon>Bacillati</taxon>
        <taxon>Bacillota</taxon>
        <taxon>Bacilli</taxon>
        <taxon>Bacillales</taxon>
        <taxon>Fictibacillaceae</taxon>
        <taxon>Fictibacillus</taxon>
    </lineage>
</organism>
<comment type="cofactor">
    <cofactor evidence="2 5 6">
        <name>pyridoxal 5'-phosphate</name>
        <dbReference type="ChEBI" id="CHEBI:597326"/>
    </cofactor>
</comment>
<dbReference type="UniPathway" id="UPA00042">
    <property type="reaction ID" value="UER00497"/>
</dbReference>
<dbReference type="PANTHER" id="PTHR30511:SF0">
    <property type="entry name" value="ALANINE RACEMASE, CATABOLIC-RELATED"/>
    <property type="match status" value="1"/>
</dbReference>
<keyword evidence="4 5" id="KW-0413">Isomerase</keyword>
<feature type="active site" description="Proton acceptor; specific for D-alanine" evidence="5">
    <location>
        <position position="40"/>
    </location>
</feature>
<evidence type="ECO:0000256" key="2">
    <source>
        <dbReference type="ARBA" id="ARBA00001933"/>
    </source>
</evidence>
<feature type="binding site" evidence="5 7">
    <location>
        <position position="139"/>
    </location>
    <ligand>
        <name>substrate</name>
    </ligand>
</feature>
<dbReference type="SMART" id="SM01005">
    <property type="entry name" value="Ala_racemase_C"/>
    <property type="match status" value="1"/>
</dbReference>
<feature type="binding site" evidence="5 7">
    <location>
        <position position="319"/>
    </location>
    <ligand>
        <name>substrate</name>
    </ligand>
</feature>
<evidence type="ECO:0000259" key="8">
    <source>
        <dbReference type="SMART" id="SM01005"/>
    </source>
</evidence>
<proteinExistence type="inferred from homology"/>
<dbReference type="EMBL" id="LRFC01000009">
    <property type="protein sequence ID" value="KZE67596.1"/>
    <property type="molecule type" value="Genomic_DNA"/>
</dbReference>
<evidence type="ECO:0000256" key="3">
    <source>
        <dbReference type="ARBA" id="ARBA00022898"/>
    </source>
</evidence>
<comment type="catalytic activity">
    <reaction evidence="1 5">
        <text>L-alanine = D-alanine</text>
        <dbReference type="Rhea" id="RHEA:20249"/>
        <dbReference type="ChEBI" id="CHEBI:57416"/>
        <dbReference type="ChEBI" id="CHEBI:57972"/>
        <dbReference type="EC" id="5.1.1.1"/>
    </reaction>
</comment>
<comment type="similarity">
    <text evidence="5">Belongs to the alanine racemase family.</text>
</comment>
<dbReference type="FunFam" id="2.40.37.10:FF:000006">
    <property type="entry name" value="Alanine racemase"/>
    <property type="match status" value="1"/>
</dbReference>
<keyword evidence="3 5" id="KW-0663">Pyridoxal phosphate</keyword>
<dbReference type="PANTHER" id="PTHR30511">
    <property type="entry name" value="ALANINE RACEMASE"/>
    <property type="match status" value="1"/>
</dbReference>
<dbReference type="GO" id="GO:0005829">
    <property type="term" value="C:cytosol"/>
    <property type="evidence" value="ECO:0007669"/>
    <property type="project" value="TreeGrafter"/>
</dbReference>
<sequence length="391" mass="44033">MDKHHFYRDTWAEIDLDKISQNIKSFKKHLPDKKIMAVVKANGYGHGAYQIAREALESGAEWLAVALLDEALALRKQGITAPILVMNRVRPEYVNLAAENEISITVFQKDWLVEAETYLMDTSYQPLNIHLKIDTGMGRVGVNDENELYAITQYMNQSALFHLEGVFTHFATADEWESALFEKQRKKFIKYINLLQEWGIKPSLIHSANSAAALRKVEGPFNLVRLGISMYGLAPSGELKKDLPFSLEEAFSLHSQLIHVKKLMPGDTVSYGATYTAKGEEWVGTLPIGYADGWQRRLSPGAFVLINGERMPIIGRICMDQCIVRLPEKMSVGEVATLIGGQKDKRIEMDEIAGIAKTINYEIPCLISARVPRVYVKNGRISENMNVILNF</sequence>
<dbReference type="AlphaFoldDB" id="A0A161TNX5"/>
<feature type="active site" description="Proton acceptor; specific for L-alanine" evidence="5">
    <location>
        <position position="271"/>
    </location>
</feature>
<evidence type="ECO:0000313" key="10">
    <source>
        <dbReference type="Proteomes" id="UP000076567"/>
    </source>
</evidence>
<dbReference type="RefSeq" id="WP_066239445.1">
    <property type="nucleotide sequence ID" value="NZ_LRFC01000009.1"/>
</dbReference>
<dbReference type="NCBIfam" id="TIGR00492">
    <property type="entry name" value="alr"/>
    <property type="match status" value="1"/>
</dbReference>
<dbReference type="InterPro" id="IPR001608">
    <property type="entry name" value="Ala_racemase_N"/>
</dbReference>
<feature type="domain" description="Alanine racemase C-terminal" evidence="8">
    <location>
        <begin position="250"/>
        <end position="376"/>
    </location>
</feature>
<evidence type="ECO:0000256" key="6">
    <source>
        <dbReference type="PIRSR" id="PIRSR600821-50"/>
    </source>
</evidence>
<dbReference type="GO" id="GO:0009252">
    <property type="term" value="P:peptidoglycan biosynthetic process"/>
    <property type="evidence" value="ECO:0007669"/>
    <property type="project" value="TreeGrafter"/>
</dbReference>
<gene>
    <name evidence="9" type="ORF">AWM68_19235</name>
</gene>
<comment type="function">
    <text evidence="5">Catalyzes the interconversion of L-alanine and D-alanine. May also act on other amino acids.</text>
</comment>
<dbReference type="GO" id="GO:0030632">
    <property type="term" value="P:D-alanine biosynthetic process"/>
    <property type="evidence" value="ECO:0007669"/>
    <property type="project" value="UniProtKB-UniRule"/>
</dbReference>
<dbReference type="SUPFAM" id="SSF51419">
    <property type="entry name" value="PLP-binding barrel"/>
    <property type="match status" value="1"/>
</dbReference>
<dbReference type="EC" id="5.1.1.1" evidence="5"/>
<dbReference type="InterPro" id="IPR011079">
    <property type="entry name" value="Ala_racemase_C"/>
</dbReference>
<dbReference type="Pfam" id="PF01168">
    <property type="entry name" value="Ala_racemase_N"/>
    <property type="match status" value="1"/>
</dbReference>
<feature type="modified residue" description="N6-(pyridoxal phosphate)lysine" evidence="5 6">
    <location>
        <position position="40"/>
    </location>
</feature>
<dbReference type="SUPFAM" id="SSF50621">
    <property type="entry name" value="Alanine racemase C-terminal domain-like"/>
    <property type="match status" value="1"/>
</dbReference>
<dbReference type="InterPro" id="IPR000821">
    <property type="entry name" value="Ala_racemase"/>
</dbReference>
<dbReference type="GO" id="GO:0008784">
    <property type="term" value="F:alanine racemase activity"/>
    <property type="evidence" value="ECO:0007669"/>
    <property type="project" value="UniProtKB-UniRule"/>
</dbReference>
<reference evidence="10" key="1">
    <citation type="submission" date="2016-01" db="EMBL/GenBank/DDBJ databases">
        <title>Draft genome of Chromobacterium sp. F49.</title>
        <authorList>
            <person name="Hong K.W."/>
        </authorList>
    </citation>
    <scope>NUCLEOTIDE SEQUENCE [LARGE SCALE GENOMIC DNA]</scope>
    <source>
        <strain evidence="10">P7IIIA</strain>
    </source>
</reference>
<accession>A0A161TNX5</accession>
<comment type="caution">
    <text evidence="9">The sequence shown here is derived from an EMBL/GenBank/DDBJ whole genome shotgun (WGS) entry which is preliminary data.</text>
</comment>
<comment type="pathway">
    <text evidence="5">Amino-acid biosynthesis; D-alanine biosynthesis; D-alanine from L-alanine: step 1/1.</text>
</comment>
<dbReference type="Gene3D" id="2.40.37.10">
    <property type="entry name" value="Lyase, Ornithine Decarboxylase, Chain A, domain 1"/>
    <property type="match status" value="1"/>
</dbReference>
<evidence type="ECO:0000256" key="1">
    <source>
        <dbReference type="ARBA" id="ARBA00000316"/>
    </source>
</evidence>
<dbReference type="Gene3D" id="3.20.20.10">
    <property type="entry name" value="Alanine racemase"/>
    <property type="match status" value="1"/>
</dbReference>
<dbReference type="Pfam" id="PF00842">
    <property type="entry name" value="Ala_racemase_C"/>
    <property type="match status" value="1"/>
</dbReference>
<dbReference type="InterPro" id="IPR009006">
    <property type="entry name" value="Ala_racemase/Decarboxylase_C"/>
</dbReference>
<dbReference type="PROSITE" id="PS00395">
    <property type="entry name" value="ALANINE_RACEMASE"/>
    <property type="match status" value="1"/>
</dbReference>
<dbReference type="Proteomes" id="UP000076567">
    <property type="component" value="Unassembled WGS sequence"/>
</dbReference>
<protein>
    <recommendedName>
        <fullName evidence="5">Alanine racemase</fullName>
        <ecNumber evidence="5">5.1.1.1</ecNumber>
    </recommendedName>
</protein>
<evidence type="ECO:0000256" key="4">
    <source>
        <dbReference type="ARBA" id="ARBA00023235"/>
    </source>
</evidence>
<dbReference type="OrthoDB" id="9813814at2"/>
<dbReference type="GO" id="GO:0030170">
    <property type="term" value="F:pyridoxal phosphate binding"/>
    <property type="evidence" value="ECO:0007669"/>
    <property type="project" value="UniProtKB-UniRule"/>
</dbReference>
<dbReference type="FunFam" id="3.20.20.10:FF:000002">
    <property type="entry name" value="Alanine racemase"/>
    <property type="match status" value="1"/>
</dbReference>